<keyword evidence="2 9" id="KW-0813">Transport</keyword>
<feature type="transmembrane region" description="Helical" evidence="9">
    <location>
        <begin position="41"/>
        <end position="59"/>
    </location>
</feature>
<dbReference type="InterPro" id="IPR038379">
    <property type="entry name" value="SecE_sf"/>
</dbReference>
<dbReference type="RefSeq" id="WP_250248645.1">
    <property type="nucleotide sequence ID" value="NZ_CP097753.1"/>
</dbReference>
<keyword evidence="6 9" id="KW-1133">Transmembrane helix</keyword>
<keyword evidence="7 9" id="KW-0811">Translocation</keyword>
<proteinExistence type="inferred from homology"/>
<dbReference type="NCBIfam" id="TIGR00964">
    <property type="entry name" value="secE_bact"/>
    <property type="match status" value="1"/>
</dbReference>
<sequence length="125" mass="14235">MHIENKNKKNIYILEVTKWISIIGLVLTSIIGNYLYRDYNVFARGIVIFIIITTVAYIASTTKIGKLIVIFGNDSRIELRKVVWPTYRDGLNTTLIVIGVTIVISLLLWGLDTILVHLISFSLRL</sequence>
<evidence type="ECO:0000256" key="6">
    <source>
        <dbReference type="ARBA" id="ARBA00022989"/>
    </source>
</evidence>
<evidence type="ECO:0000256" key="8">
    <source>
        <dbReference type="ARBA" id="ARBA00023136"/>
    </source>
</evidence>
<dbReference type="NCBIfam" id="NF004372">
    <property type="entry name" value="PRK05740.1-2"/>
    <property type="match status" value="1"/>
</dbReference>
<dbReference type="PANTHER" id="PTHR33910">
    <property type="entry name" value="PROTEIN TRANSLOCASE SUBUNIT SECE"/>
    <property type="match status" value="1"/>
</dbReference>
<dbReference type="AlphaFoldDB" id="A0A9Q8X2L3"/>
<dbReference type="Proteomes" id="UP001056209">
    <property type="component" value="Chromosome"/>
</dbReference>
<keyword evidence="4 9" id="KW-0812">Transmembrane</keyword>
<comment type="caution">
    <text evidence="9">Lacks conserved residue(s) required for the propagation of feature annotation.</text>
</comment>
<comment type="subunit">
    <text evidence="9">Component of the Sec protein translocase complex. Heterotrimer consisting of SecY, SecE and SecG subunits. The heterotrimers can form oligomers, although 1 heterotrimer is thought to be able to translocate proteins. Interacts with the ribosome. Interacts with SecDF, and other proteins may be involved. Interacts with SecA.</text>
</comment>
<dbReference type="PRINTS" id="PR01650">
    <property type="entry name" value="SECETRNLCASE"/>
</dbReference>
<dbReference type="InterPro" id="IPR001901">
    <property type="entry name" value="Translocase_SecE/Sec61-g"/>
</dbReference>
<evidence type="ECO:0000256" key="5">
    <source>
        <dbReference type="ARBA" id="ARBA00022927"/>
    </source>
</evidence>
<comment type="similarity">
    <text evidence="9">Belongs to the SecE/SEC61-gamma family.</text>
</comment>
<keyword evidence="5 9" id="KW-0653">Protein transport</keyword>
<evidence type="ECO:0000313" key="10">
    <source>
        <dbReference type="EMBL" id="URJ28221.1"/>
    </source>
</evidence>
<comment type="subcellular location">
    <subcellularLocation>
        <location evidence="1">Membrane</location>
    </subcellularLocation>
</comment>
<dbReference type="GO" id="GO:0006605">
    <property type="term" value="P:protein targeting"/>
    <property type="evidence" value="ECO:0007669"/>
    <property type="project" value="UniProtKB-UniRule"/>
</dbReference>
<reference evidence="10" key="1">
    <citation type="submission" date="2022-05" db="EMBL/GenBank/DDBJ databases">
        <title>Impact of host demography and evolutionary history on endosymbiont molecular evolution: a test in carpenter ants (Genus Camponotus) and their Blochmannia endosymbionts.</title>
        <authorList>
            <person name="Manthey J.D."/>
            <person name="Giron J.C."/>
            <person name="Hruska J.P."/>
        </authorList>
    </citation>
    <scope>NUCLEOTIDE SEQUENCE</scope>
    <source>
        <strain evidence="10">C-039</strain>
    </source>
</reference>
<dbReference type="InterPro" id="IPR005807">
    <property type="entry name" value="SecE_bac"/>
</dbReference>
<evidence type="ECO:0000313" key="11">
    <source>
        <dbReference type="Proteomes" id="UP001056209"/>
    </source>
</evidence>
<organism evidence="10 11">
    <name type="scientific">Candidatus Blochmannia vicinus</name>
    <name type="common">nom. nud.</name>
    <dbReference type="NCBI Taxonomy" id="251540"/>
    <lineage>
        <taxon>Bacteria</taxon>
        <taxon>Pseudomonadati</taxon>
        <taxon>Pseudomonadota</taxon>
        <taxon>Gammaproteobacteria</taxon>
        <taxon>Enterobacterales</taxon>
        <taxon>Enterobacteriaceae</taxon>
        <taxon>ant endosymbionts</taxon>
        <taxon>Candidatus Blochmanniella</taxon>
    </lineage>
</organism>
<evidence type="ECO:0000256" key="2">
    <source>
        <dbReference type="ARBA" id="ARBA00022448"/>
    </source>
</evidence>
<dbReference type="GO" id="GO:0043952">
    <property type="term" value="P:protein transport by the Sec complex"/>
    <property type="evidence" value="ECO:0007669"/>
    <property type="project" value="UniProtKB-UniRule"/>
</dbReference>
<evidence type="ECO:0000256" key="3">
    <source>
        <dbReference type="ARBA" id="ARBA00022475"/>
    </source>
</evidence>
<evidence type="ECO:0000256" key="7">
    <source>
        <dbReference type="ARBA" id="ARBA00023010"/>
    </source>
</evidence>
<dbReference type="PANTHER" id="PTHR33910:SF1">
    <property type="entry name" value="PROTEIN TRANSLOCASE SUBUNIT SECE"/>
    <property type="match status" value="1"/>
</dbReference>
<dbReference type="GO" id="GO:0065002">
    <property type="term" value="P:intracellular protein transmembrane transport"/>
    <property type="evidence" value="ECO:0007669"/>
    <property type="project" value="UniProtKB-UniRule"/>
</dbReference>
<accession>A0A9Q8X2L3</accession>
<evidence type="ECO:0000256" key="9">
    <source>
        <dbReference type="HAMAP-Rule" id="MF_00422"/>
    </source>
</evidence>
<protein>
    <recommendedName>
        <fullName evidence="9">Protein translocase subunit SecE</fullName>
    </recommendedName>
</protein>
<keyword evidence="3 9" id="KW-1003">Cell membrane</keyword>
<keyword evidence="8 9" id="KW-0472">Membrane</keyword>
<feature type="transmembrane region" description="Helical" evidence="9">
    <location>
        <begin position="95"/>
        <end position="119"/>
    </location>
</feature>
<dbReference type="HAMAP" id="MF_00422">
    <property type="entry name" value="SecE"/>
    <property type="match status" value="1"/>
</dbReference>
<dbReference type="Gene3D" id="1.20.5.1030">
    <property type="entry name" value="Preprotein translocase secy subunit"/>
    <property type="match status" value="1"/>
</dbReference>
<gene>
    <name evidence="9 10" type="primary">secE</name>
    <name evidence="10" type="ORF">M9393_00355</name>
</gene>
<evidence type="ECO:0000256" key="1">
    <source>
        <dbReference type="ARBA" id="ARBA00004370"/>
    </source>
</evidence>
<name>A0A9Q8X2L3_9ENTR</name>
<dbReference type="GO" id="GO:0008320">
    <property type="term" value="F:protein transmembrane transporter activity"/>
    <property type="evidence" value="ECO:0007669"/>
    <property type="project" value="UniProtKB-UniRule"/>
</dbReference>
<evidence type="ECO:0000256" key="4">
    <source>
        <dbReference type="ARBA" id="ARBA00022692"/>
    </source>
</evidence>
<dbReference type="GO" id="GO:0005886">
    <property type="term" value="C:plasma membrane"/>
    <property type="evidence" value="ECO:0007669"/>
    <property type="project" value="UniProtKB-UniRule"/>
</dbReference>
<feature type="transmembrane region" description="Helical" evidence="9">
    <location>
        <begin position="12"/>
        <end position="35"/>
    </location>
</feature>
<dbReference type="GO" id="GO:0009306">
    <property type="term" value="P:protein secretion"/>
    <property type="evidence" value="ECO:0007669"/>
    <property type="project" value="UniProtKB-UniRule"/>
</dbReference>
<comment type="function">
    <text evidence="9">Essential subunit of the Sec protein translocation channel SecYEG. Clamps together the 2 halves of SecY. May contact the channel plug during translocation.</text>
</comment>
<dbReference type="EMBL" id="CP097753">
    <property type="protein sequence ID" value="URJ28221.1"/>
    <property type="molecule type" value="Genomic_DNA"/>
</dbReference>
<dbReference type="Pfam" id="PF00584">
    <property type="entry name" value="SecE"/>
    <property type="match status" value="1"/>
</dbReference>